<organism evidence="2">
    <name type="scientific">Candidatus Kentrum eta</name>
    <dbReference type="NCBI Taxonomy" id="2126337"/>
    <lineage>
        <taxon>Bacteria</taxon>
        <taxon>Pseudomonadati</taxon>
        <taxon>Pseudomonadota</taxon>
        <taxon>Gammaproteobacteria</taxon>
        <taxon>Candidatus Kentrum</taxon>
    </lineage>
</organism>
<dbReference type="EMBL" id="CAADFG010000014">
    <property type="protein sequence ID" value="VFJ89276.1"/>
    <property type="molecule type" value="Genomic_DNA"/>
</dbReference>
<sequence length="79" mass="9069">MPDAQNHNGIILDVGYKSECCALGFMSLLIFPIREHNAVITHPREDMSRVIFRNGLKDFHYGITCPERGPQIRHMAKYP</sequence>
<gene>
    <name evidence="1" type="ORF">BECKH772A_GA0070896_1001411</name>
    <name evidence="2" type="ORF">BECKH772B_GA0070898_1001411</name>
    <name evidence="3" type="ORF">BECKH772C_GA0070978_1001311</name>
</gene>
<protein>
    <submittedName>
        <fullName evidence="2">Uncharacterized protein</fullName>
    </submittedName>
</protein>
<evidence type="ECO:0000313" key="3">
    <source>
        <dbReference type="EMBL" id="VFJ97427.1"/>
    </source>
</evidence>
<proteinExistence type="predicted"/>
<evidence type="ECO:0000313" key="2">
    <source>
        <dbReference type="EMBL" id="VFJ91112.1"/>
    </source>
</evidence>
<name>A0A450UF80_9GAMM</name>
<dbReference type="EMBL" id="CAADFJ010000013">
    <property type="protein sequence ID" value="VFJ97427.1"/>
    <property type="molecule type" value="Genomic_DNA"/>
</dbReference>
<dbReference type="EMBL" id="CAADFI010000014">
    <property type="protein sequence ID" value="VFJ91112.1"/>
    <property type="molecule type" value="Genomic_DNA"/>
</dbReference>
<dbReference type="AlphaFoldDB" id="A0A450UF80"/>
<evidence type="ECO:0000313" key="1">
    <source>
        <dbReference type="EMBL" id="VFJ89276.1"/>
    </source>
</evidence>
<reference evidence="2" key="1">
    <citation type="submission" date="2019-02" db="EMBL/GenBank/DDBJ databases">
        <authorList>
            <person name="Gruber-Vodicka R. H."/>
            <person name="Seah K. B. B."/>
        </authorList>
    </citation>
    <scope>NUCLEOTIDE SEQUENCE</scope>
    <source>
        <strain evidence="3">BECK_SA2B12</strain>
        <strain evidence="1">BECK_SA2B15</strain>
        <strain evidence="2">BECK_SA2B20</strain>
    </source>
</reference>
<accession>A0A450UF80</accession>